<name>A0ABX7P0P2_9BACT</name>
<evidence type="ECO:0000313" key="1">
    <source>
        <dbReference type="EMBL" id="QSQ21878.1"/>
    </source>
</evidence>
<proteinExistence type="predicted"/>
<protein>
    <recommendedName>
        <fullName evidence="3">Lipoprotein</fullName>
    </recommendedName>
</protein>
<accession>A0ABX7P0P2</accession>
<dbReference type="Proteomes" id="UP000662747">
    <property type="component" value="Chromosome"/>
</dbReference>
<organism evidence="1 2">
    <name type="scientific">Pyxidicoccus parkwayensis</name>
    <dbReference type="NCBI Taxonomy" id="2813578"/>
    <lineage>
        <taxon>Bacteria</taxon>
        <taxon>Pseudomonadati</taxon>
        <taxon>Myxococcota</taxon>
        <taxon>Myxococcia</taxon>
        <taxon>Myxococcales</taxon>
        <taxon>Cystobacterineae</taxon>
        <taxon>Myxococcaceae</taxon>
        <taxon>Pyxidicoccus</taxon>
    </lineage>
</organism>
<gene>
    <name evidence="1" type="ORF">JY651_43150</name>
</gene>
<evidence type="ECO:0000313" key="2">
    <source>
        <dbReference type="Proteomes" id="UP000662747"/>
    </source>
</evidence>
<reference evidence="1 2" key="1">
    <citation type="submission" date="2021-02" db="EMBL/GenBank/DDBJ databases">
        <title>De Novo genome assembly of isolated myxobacteria.</title>
        <authorList>
            <person name="Stevens D.C."/>
        </authorList>
    </citation>
    <scope>NUCLEOTIDE SEQUENCE [LARGE SCALE GENOMIC DNA]</scope>
    <source>
        <strain evidence="2">SCPEA02</strain>
    </source>
</reference>
<keyword evidence="2" id="KW-1185">Reference proteome</keyword>
<dbReference type="RefSeq" id="WP_206723455.1">
    <property type="nucleotide sequence ID" value="NZ_CP071090.1"/>
</dbReference>
<dbReference type="EMBL" id="CP071090">
    <property type="protein sequence ID" value="QSQ21878.1"/>
    <property type="molecule type" value="Genomic_DNA"/>
</dbReference>
<evidence type="ECO:0008006" key="3">
    <source>
        <dbReference type="Google" id="ProtNLM"/>
    </source>
</evidence>
<sequence>MSVLSTVAMLLVLKAGGGPRTIDFIYTVGPYVNSTATYVACAAPGAGTVDYCVVGGAWVGLCSKKETPLALARVEGPLVFSNRLPRIEGCEENVRLMWKRQGSEAPAYQAPKAGVQKVGAQVSSVELTEGDRTYSLVLDQKTLRLEVKDAAGKKRALSLQKEFGDAVKQSTSAVLDFVGDVSGDGAPEAIVALSLDGYTRTFESKWNVPVAVMVSLSDPLRVVGFTSGSPFKLYSARHCAEVGCDVIAYLDDQASCAHFAGEEPYDEERRKFIEDAMQGCDKLEARRLALLKKYRDNARVKKALTPEASVD</sequence>